<name>A0A8C4QUP7_EPTBU</name>
<dbReference type="InterPro" id="IPR057837">
    <property type="entry name" value="PH_SWAP70"/>
</dbReference>
<dbReference type="GeneTree" id="ENSGT00950000183017"/>
<dbReference type="GO" id="GO:0005634">
    <property type="term" value="C:nucleus"/>
    <property type="evidence" value="ECO:0007669"/>
    <property type="project" value="TreeGrafter"/>
</dbReference>
<dbReference type="PROSITE" id="PS50003">
    <property type="entry name" value="PH_DOMAIN"/>
    <property type="match status" value="1"/>
</dbReference>
<evidence type="ECO:0000313" key="5">
    <source>
        <dbReference type="Proteomes" id="UP000694388"/>
    </source>
</evidence>
<dbReference type="Proteomes" id="UP000694388">
    <property type="component" value="Unplaced"/>
</dbReference>
<reference evidence="4" key="1">
    <citation type="submission" date="2025-08" db="UniProtKB">
        <authorList>
            <consortium name="Ensembl"/>
        </authorList>
    </citation>
    <scope>IDENTIFICATION</scope>
</reference>
<evidence type="ECO:0000259" key="3">
    <source>
        <dbReference type="PROSITE" id="PS50003"/>
    </source>
</evidence>
<dbReference type="Gene3D" id="2.30.29.30">
    <property type="entry name" value="Pleckstrin-homology domain (PH domain)/Phosphotyrosine-binding domain (PTB)"/>
    <property type="match status" value="1"/>
</dbReference>
<accession>A0A8C4QUP7</accession>
<dbReference type="CDD" id="cd13273">
    <property type="entry name" value="PH_SWAP-70"/>
    <property type="match status" value="1"/>
</dbReference>
<dbReference type="FunFam" id="2.30.29.30:FF:000286">
    <property type="entry name" value="PH-protein kinase domain containing protein"/>
    <property type="match status" value="1"/>
</dbReference>
<protein>
    <submittedName>
        <fullName evidence="4">DEF6 guanine nucleotide exchange factor</fullName>
    </submittedName>
</protein>
<dbReference type="GO" id="GO:0005737">
    <property type="term" value="C:cytoplasm"/>
    <property type="evidence" value="ECO:0007669"/>
    <property type="project" value="TreeGrafter"/>
</dbReference>
<feature type="coiled-coil region" evidence="1">
    <location>
        <begin position="267"/>
        <end position="392"/>
    </location>
</feature>
<organism evidence="4 5">
    <name type="scientific">Eptatretus burgeri</name>
    <name type="common">Inshore hagfish</name>
    <dbReference type="NCBI Taxonomy" id="7764"/>
    <lineage>
        <taxon>Eukaryota</taxon>
        <taxon>Metazoa</taxon>
        <taxon>Chordata</taxon>
        <taxon>Craniata</taxon>
        <taxon>Vertebrata</taxon>
        <taxon>Cyclostomata</taxon>
        <taxon>Myxini</taxon>
        <taxon>Myxiniformes</taxon>
        <taxon>Myxinidae</taxon>
        <taxon>Eptatretinae</taxon>
        <taxon>Eptatretus</taxon>
    </lineage>
</organism>
<dbReference type="InterPro" id="IPR001849">
    <property type="entry name" value="PH_domain"/>
</dbReference>
<evidence type="ECO:0000256" key="2">
    <source>
        <dbReference type="SAM" id="MobiDB-lite"/>
    </source>
</evidence>
<feature type="compositionally biased region" description="Basic and acidic residues" evidence="2">
    <location>
        <begin position="232"/>
        <end position="242"/>
    </location>
</feature>
<dbReference type="SUPFAM" id="SSF50729">
    <property type="entry name" value="PH domain-like"/>
    <property type="match status" value="1"/>
</dbReference>
<feature type="region of interest" description="Disordered" evidence="2">
    <location>
        <begin position="188"/>
        <end position="242"/>
    </location>
</feature>
<dbReference type="PANTHER" id="PTHR14383:SF5">
    <property type="entry name" value="RUN DOMAIN-CONTAINING PROTEIN"/>
    <property type="match status" value="1"/>
</dbReference>
<sequence>MYSSKVEFLLRKLTTAMGAQWQEDSAEVGPLASIIGQNGQELSVWELVALIDLRPLAPGADRLALTLAIDEVYQELLMDIIKKGYLWKKGHKRKNWMERYFLLKSNIISYYVHEDLKEKKGEIVLDKVCNVMPIPDKDGRRFLFLISCFGKSFEISAPDPRQRQAWISSIQSVIRVLEIGNVSVARDMQRRRREQRERRGEERDQLAQRMTDLKEEQERSRQQLENLQQSQHESEMRALVEEQKRAQAHAELQEKYELELLHDKKVIAEMEVEIKAKEVETKAHQERIRELEEMYQQLSAALEMERQAKHEEEAAHELQARLLHDEACKREELERLQEEQEQELSVTRREKAELERESITRQQALENANQQLQKLEAEREEAQRKHQEVSEKLASASTCTQSWRDRVKRCEMLLRPICPGEDSL</sequence>
<evidence type="ECO:0000256" key="1">
    <source>
        <dbReference type="SAM" id="Coils"/>
    </source>
</evidence>
<keyword evidence="5" id="KW-1185">Reference proteome</keyword>
<keyword evidence="1" id="KW-0175">Coiled coil</keyword>
<proteinExistence type="predicted"/>
<dbReference type="Ensembl" id="ENSEBUT00000021459.1">
    <property type="protein sequence ID" value="ENSEBUP00000020883.1"/>
    <property type="gene ID" value="ENSEBUG00000012908.1"/>
</dbReference>
<dbReference type="SMART" id="SM00233">
    <property type="entry name" value="PH"/>
    <property type="match status" value="1"/>
</dbReference>
<evidence type="ECO:0000313" key="4">
    <source>
        <dbReference type="Ensembl" id="ENSEBUP00000020883.1"/>
    </source>
</evidence>
<dbReference type="InterPro" id="IPR011993">
    <property type="entry name" value="PH-like_dom_sf"/>
</dbReference>
<dbReference type="AlphaFoldDB" id="A0A8C4QUP7"/>
<reference evidence="4" key="2">
    <citation type="submission" date="2025-09" db="UniProtKB">
        <authorList>
            <consortium name="Ensembl"/>
        </authorList>
    </citation>
    <scope>IDENTIFICATION</scope>
</reference>
<dbReference type="Pfam" id="PF00169">
    <property type="entry name" value="PH"/>
    <property type="match status" value="1"/>
</dbReference>
<feature type="domain" description="PH" evidence="3">
    <location>
        <begin position="79"/>
        <end position="175"/>
    </location>
</feature>
<dbReference type="OMA" id="QHESEMR"/>
<dbReference type="PANTHER" id="PTHR14383">
    <property type="entry name" value="SWAP-70 RECOMBINASE"/>
    <property type="match status" value="1"/>
</dbReference>
<feature type="compositionally biased region" description="Basic and acidic residues" evidence="2">
    <location>
        <begin position="194"/>
        <end position="222"/>
    </location>
</feature>